<gene>
    <name evidence="4" type="ORF">A8950_0008</name>
</gene>
<evidence type="ECO:0000259" key="3">
    <source>
        <dbReference type="Pfam" id="PF12849"/>
    </source>
</evidence>
<feature type="chain" id="PRO_5020425448" evidence="2">
    <location>
        <begin position="21"/>
        <end position="340"/>
    </location>
</feature>
<dbReference type="Pfam" id="PF12849">
    <property type="entry name" value="PBP_like_2"/>
    <property type="match status" value="1"/>
</dbReference>
<evidence type="ECO:0000256" key="1">
    <source>
        <dbReference type="ARBA" id="ARBA00022729"/>
    </source>
</evidence>
<evidence type="ECO:0000256" key="2">
    <source>
        <dbReference type="SAM" id="SignalP"/>
    </source>
</evidence>
<dbReference type="PANTHER" id="PTHR30570:SF1">
    <property type="entry name" value="PHOSPHATE-BINDING PROTEIN PSTS"/>
    <property type="match status" value="1"/>
</dbReference>
<comment type="caution">
    <text evidence="4">The sequence shown here is derived from an EMBL/GenBank/DDBJ whole genome shotgun (WGS) entry which is preliminary data.</text>
</comment>
<keyword evidence="5" id="KW-1185">Reference proteome</keyword>
<dbReference type="CDD" id="cd13654">
    <property type="entry name" value="PBP2_phosphate_like_2"/>
    <property type="match status" value="1"/>
</dbReference>
<dbReference type="SUPFAM" id="SSF53850">
    <property type="entry name" value="Periplasmic binding protein-like II"/>
    <property type="match status" value="1"/>
</dbReference>
<organism evidence="4 5">
    <name type="scientific">Dongia mobilis</name>
    <dbReference type="NCBI Taxonomy" id="578943"/>
    <lineage>
        <taxon>Bacteria</taxon>
        <taxon>Pseudomonadati</taxon>
        <taxon>Pseudomonadota</taxon>
        <taxon>Alphaproteobacteria</taxon>
        <taxon>Rhodospirillales</taxon>
        <taxon>Dongiaceae</taxon>
        <taxon>Dongia</taxon>
    </lineage>
</organism>
<protein>
    <submittedName>
        <fullName evidence="4">Phosphate ABC transporter substrate-binding protein (PhoT family)</fullName>
    </submittedName>
</protein>
<feature type="signal peptide" evidence="2">
    <location>
        <begin position="1"/>
        <end position="20"/>
    </location>
</feature>
<evidence type="ECO:0000313" key="5">
    <source>
        <dbReference type="Proteomes" id="UP000295783"/>
    </source>
</evidence>
<dbReference type="RefSeq" id="WP_133611436.1">
    <property type="nucleotide sequence ID" value="NZ_SNYW01000001.1"/>
</dbReference>
<dbReference type="OrthoDB" id="9790048at2"/>
<feature type="domain" description="PBP" evidence="3">
    <location>
        <begin position="19"/>
        <end position="305"/>
    </location>
</feature>
<dbReference type="PANTHER" id="PTHR30570">
    <property type="entry name" value="PERIPLASMIC PHOSPHATE BINDING COMPONENT OF PHOSPHATE ABC TRANSPORTER"/>
    <property type="match status" value="1"/>
</dbReference>
<proteinExistence type="predicted"/>
<accession>A0A4R6WZ46</accession>
<dbReference type="Proteomes" id="UP000295783">
    <property type="component" value="Unassembled WGS sequence"/>
</dbReference>
<sequence>MKRLPLALAAAGVTVLIAGAAEARDQLHIVGSSTVYPFSTAVAEEFGKAGKFKTPIVESTGTGGGLKLFCAGVGEGTPDIANASRKIKDGEIETCKSNGVTSITEVPIGYDGIVIANSKKGPAFSITRKELWLALAKEVPQDGKLVPNFYKSWNEVNAALPAEKIEVLGPPPTSGTRDAFIELVMDSGCKGVPEIEAIEDSKAKAGACAAIREDGAYVDAGENDNLIVQKLDANPQAVGIFGYSFLEENTDKLQGANVDGIAPDFDHIVSGEYPVSRTMYFYVKNQHEGVIPGIREFVAEFTSDKAAGEEGYLADKGMIPFPTEKLKEVQMSAGALKPMM</sequence>
<dbReference type="EMBL" id="SNYW01000001">
    <property type="protein sequence ID" value="TDQ86317.1"/>
    <property type="molecule type" value="Genomic_DNA"/>
</dbReference>
<reference evidence="4 5" key="1">
    <citation type="submission" date="2019-03" db="EMBL/GenBank/DDBJ databases">
        <title>Genomic Encyclopedia of Type Strains, Phase III (KMG-III): the genomes of soil and plant-associated and newly described type strains.</title>
        <authorList>
            <person name="Whitman W."/>
        </authorList>
    </citation>
    <scope>NUCLEOTIDE SEQUENCE [LARGE SCALE GENOMIC DNA]</scope>
    <source>
        <strain evidence="4 5">CGMCC 1.7660</strain>
    </source>
</reference>
<dbReference type="Gene3D" id="3.40.190.10">
    <property type="entry name" value="Periplasmic binding protein-like II"/>
    <property type="match status" value="2"/>
</dbReference>
<keyword evidence="1 2" id="KW-0732">Signal</keyword>
<evidence type="ECO:0000313" key="4">
    <source>
        <dbReference type="EMBL" id="TDQ86317.1"/>
    </source>
</evidence>
<name>A0A4R6WZ46_9PROT</name>
<dbReference type="InterPro" id="IPR024370">
    <property type="entry name" value="PBP_domain"/>
</dbReference>
<dbReference type="InterPro" id="IPR050811">
    <property type="entry name" value="Phosphate_ABC_transporter"/>
</dbReference>
<dbReference type="AlphaFoldDB" id="A0A4R6WZ46"/>